<reference evidence="7 8" key="1">
    <citation type="journal article" date="2011" name="Mol. Biol. Evol.">
        <title>Comparative genomic analysis of fruiting body formation in Myxococcales.</title>
        <authorList>
            <person name="Huntley S."/>
            <person name="Hamann N."/>
            <person name="Wegener-Feldbrugge S."/>
            <person name="Treuner-Lange A."/>
            <person name="Kube M."/>
            <person name="Reinhardt R."/>
            <person name="Klages S."/>
            <person name="Muller R."/>
            <person name="Ronning C.M."/>
            <person name="Nierman W.C."/>
            <person name="Sogaard-Andersen L."/>
        </authorList>
    </citation>
    <scope>NUCLEOTIDE SEQUENCE [LARGE SCALE GENOMIC DNA]</scope>
    <source>
        <strain evidence="7 8">DW4/3-1</strain>
    </source>
</reference>
<dbReference type="InterPro" id="IPR000719">
    <property type="entry name" value="Prot_kinase_dom"/>
</dbReference>
<dbReference type="GO" id="GO:0004674">
    <property type="term" value="F:protein serine/threonine kinase activity"/>
    <property type="evidence" value="ECO:0007669"/>
    <property type="project" value="UniProtKB-EC"/>
</dbReference>
<keyword evidence="5" id="KW-0067">ATP-binding</keyword>
<dbReference type="PANTHER" id="PTHR43671:SF13">
    <property type="entry name" value="SERINE_THREONINE-PROTEIN KINASE NEK2"/>
    <property type="match status" value="1"/>
</dbReference>
<dbReference type="Gene3D" id="1.10.510.10">
    <property type="entry name" value="Transferase(Phosphotransferase) domain 1"/>
    <property type="match status" value="1"/>
</dbReference>
<evidence type="ECO:0000256" key="3">
    <source>
        <dbReference type="ARBA" id="ARBA00022741"/>
    </source>
</evidence>
<keyword evidence="8" id="KW-1185">Reference proteome</keyword>
<dbReference type="AlphaFoldDB" id="E3FMW3"/>
<protein>
    <recommendedName>
        <fullName evidence="1">non-specific serine/threonine protein kinase</fullName>
        <ecNumber evidence="1">2.7.11.1</ecNumber>
    </recommendedName>
</protein>
<keyword evidence="3" id="KW-0547">Nucleotide-binding</keyword>
<proteinExistence type="predicted"/>
<dbReference type="Proteomes" id="UP000001351">
    <property type="component" value="Chromosome"/>
</dbReference>
<evidence type="ECO:0000256" key="4">
    <source>
        <dbReference type="ARBA" id="ARBA00022777"/>
    </source>
</evidence>
<dbReference type="KEGG" id="sur:STAUR_5307"/>
<evidence type="ECO:0000313" key="8">
    <source>
        <dbReference type="Proteomes" id="UP000001351"/>
    </source>
</evidence>
<dbReference type="GO" id="GO:0005524">
    <property type="term" value="F:ATP binding"/>
    <property type="evidence" value="ECO:0007669"/>
    <property type="project" value="UniProtKB-KW"/>
</dbReference>
<evidence type="ECO:0000256" key="2">
    <source>
        <dbReference type="ARBA" id="ARBA00022679"/>
    </source>
</evidence>
<dbReference type="InterPro" id="IPR011009">
    <property type="entry name" value="Kinase-like_dom_sf"/>
</dbReference>
<dbReference type="SMART" id="SM00220">
    <property type="entry name" value="S_TKc"/>
    <property type="match status" value="1"/>
</dbReference>
<dbReference type="SUPFAM" id="SSF56112">
    <property type="entry name" value="Protein kinase-like (PK-like)"/>
    <property type="match status" value="1"/>
</dbReference>
<evidence type="ECO:0000313" key="7">
    <source>
        <dbReference type="EMBL" id="ADO73078.1"/>
    </source>
</evidence>
<gene>
    <name evidence="7" type="ordered locus">STAUR_5307</name>
</gene>
<dbReference type="OrthoDB" id="9762169at2"/>
<dbReference type="EMBL" id="CP002271">
    <property type="protein sequence ID" value="ADO73078.1"/>
    <property type="molecule type" value="Genomic_DNA"/>
</dbReference>
<dbReference type="Pfam" id="PF00069">
    <property type="entry name" value="Pkinase"/>
    <property type="match status" value="1"/>
</dbReference>
<dbReference type="PROSITE" id="PS50011">
    <property type="entry name" value="PROTEIN_KINASE_DOM"/>
    <property type="match status" value="1"/>
</dbReference>
<dbReference type="STRING" id="378806.STAUR_5307"/>
<dbReference type="PANTHER" id="PTHR43671">
    <property type="entry name" value="SERINE/THREONINE-PROTEIN KINASE NEK"/>
    <property type="match status" value="1"/>
</dbReference>
<sequence>MEGAPLYASRQVLQLLAQVARALEVTHALPGVHRDVKGGNVLVRASDTRAFLTDFGSGNFKGAPPLTWQAMPPCTPAYLSPQACRFAALRPFHHIPYTATPADDVFALGVTAYRLVTDEYPPPAEPGLDTKGLWKDGGPGPLPPEVLNPRVEPRLNTLILRMLSIQPEARGSAAELAQAMEQAAAQSSPQGDQPLFAWEDQAPARKSPLDSVEADMLGHRPRYRNRARVLETQARDAAERTVATRLKAEALARSRAATQPDVHPSPSLRWPRGLLLAAGILLLVFVPESVAPVLSEQTQEPAPRTEAQDAGTDAGTVGLADVTAQPSSNTEGAIAAHTAISIDLPKGPLKGQVRPPCEQGQMNLRGGCWIKIEAQPPDCPRYSYEWKGGCYMPFVATPRPDTSDKP</sequence>
<keyword evidence="2" id="KW-0808">Transferase</keyword>
<evidence type="ECO:0000256" key="1">
    <source>
        <dbReference type="ARBA" id="ARBA00012513"/>
    </source>
</evidence>
<accession>E3FMW3</accession>
<keyword evidence="4 7" id="KW-0418">Kinase</keyword>
<dbReference type="eggNOG" id="COG0515">
    <property type="taxonomic scope" value="Bacteria"/>
</dbReference>
<feature type="domain" description="Protein kinase" evidence="6">
    <location>
        <begin position="1"/>
        <end position="196"/>
    </location>
</feature>
<evidence type="ECO:0000259" key="6">
    <source>
        <dbReference type="PROSITE" id="PS50011"/>
    </source>
</evidence>
<dbReference type="HOGENOM" id="CLU_028595_1_0_7"/>
<name>E3FMW3_STIAD</name>
<organism evidence="7 8">
    <name type="scientific">Stigmatella aurantiaca (strain DW4/3-1)</name>
    <dbReference type="NCBI Taxonomy" id="378806"/>
    <lineage>
        <taxon>Bacteria</taxon>
        <taxon>Pseudomonadati</taxon>
        <taxon>Myxococcota</taxon>
        <taxon>Myxococcia</taxon>
        <taxon>Myxococcales</taxon>
        <taxon>Cystobacterineae</taxon>
        <taxon>Archangiaceae</taxon>
        <taxon>Stigmatella</taxon>
    </lineage>
</organism>
<dbReference type="InterPro" id="IPR050660">
    <property type="entry name" value="NEK_Ser/Thr_kinase"/>
</dbReference>
<dbReference type="EC" id="2.7.11.1" evidence="1"/>
<dbReference type="RefSeq" id="WP_013376725.1">
    <property type="nucleotide sequence ID" value="NC_014623.1"/>
</dbReference>
<evidence type="ECO:0000256" key="5">
    <source>
        <dbReference type="ARBA" id="ARBA00022840"/>
    </source>
</evidence>